<evidence type="ECO:0000313" key="2">
    <source>
        <dbReference type="Ensembl" id="ENSPTXP00000013864.1"/>
    </source>
</evidence>
<proteinExistence type="predicted"/>
<dbReference type="InterPro" id="IPR013783">
    <property type="entry name" value="Ig-like_fold"/>
</dbReference>
<dbReference type="Proteomes" id="UP000472273">
    <property type="component" value="Unplaced"/>
</dbReference>
<dbReference type="Pfam" id="PF07679">
    <property type="entry name" value="I-set"/>
    <property type="match status" value="1"/>
</dbReference>
<dbReference type="FunFam" id="2.60.40.10:FF:000747">
    <property type="entry name" value="obscurin isoform X6"/>
    <property type="match status" value="1"/>
</dbReference>
<dbReference type="InterPro" id="IPR036179">
    <property type="entry name" value="Ig-like_dom_sf"/>
</dbReference>
<dbReference type="SMART" id="SM00408">
    <property type="entry name" value="IGc2"/>
    <property type="match status" value="1"/>
</dbReference>
<dbReference type="InterPro" id="IPR003599">
    <property type="entry name" value="Ig_sub"/>
</dbReference>
<dbReference type="AlphaFoldDB" id="A0A670YS63"/>
<reference evidence="2" key="1">
    <citation type="submission" date="2025-08" db="UniProtKB">
        <authorList>
            <consortium name="Ensembl"/>
        </authorList>
    </citation>
    <scope>IDENTIFICATION</scope>
</reference>
<dbReference type="GeneTree" id="ENSGT00940000154756"/>
<name>A0A670YS63_PSETE</name>
<dbReference type="PANTHER" id="PTHR47633:SF16">
    <property type="entry name" value="CAVP-TARGET PROTEIN-LIKE"/>
    <property type="match status" value="1"/>
</dbReference>
<dbReference type="SUPFAM" id="SSF48726">
    <property type="entry name" value="Immunoglobulin"/>
    <property type="match status" value="1"/>
</dbReference>
<feature type="domain" description="Ig-like" evidence="1">
    <location>
        <begin position="47"/>
        <end position="137"/>
    </location>
</feature>
<organism evidence="2 3">
    <name type="scientific">Pseudonaja textilis</name>
    <name type="common">Eastern brown snake</name>
    <dbReference type="NCBI Taxonomy" id="8673"/>
    <lineage>
        <taxon>Eukaryota</taxon>
        <taxon>Metazoa</taxon>
        <taxon>Chordata</taxon>
        <taxon>Craniata</taxon>
        <taxon>Vertebrata</taxon>
        <taxon>Euteleostomi</taxon>
        <taxon>Lepidosauria</taxon>
        <taxon>Squamata</taxon>
        <taxon>Bifurcata</taxon>
        <taxon>Unidentata</taxon>
        <taxon>Episquamata</taxon>
        <taxon>Toxicofera</taxon>
        <taxon>Serpentes</taxon>
        <taxon>Colubroidea</taxon>
        <taxon>Elapidae</taxon>
        <taxon>Hydrophiinae</taxon>
        <taxon>Pseudonaja</taxon>
    </lineage>
</organism>
<accession>A0A670YS63</accession>
<dbReference type="PANTHER" id="PTHR47633">
    <property type="entry name" value="IMMUNOGLOBULIN"/>
    <property type="match status" value="1"/>
</dbReference>
<dbReference type="InterPro" id="IPR003598">
    <property type="entry name" value="Ig_sub2"/>
</dbReference>
<dbReference type="SMART" id="SM00409">
    <property type="entry name" value="IG"/>
    <property type="match status" value="1"/>
</dbReference>
<dbReference type="InterPro" id="IPR007110">
    <property type="entry name" value="Ig-like_dom"/>
</dbReference>
<protein>
    <recommendedName>
        <fullName evidence="1">Ig-like domain-containing protein</fullName>
    </recommendedName>
</protein>
<reference evidence="2" key="2">
    <citation type="submission" date="2025-09" db="UniProtKB">
        <authorList>
            <consortium name="Ensembl"/>
        </authorList>
    </citation>
    <scope>IDENTIFICATION</scope>
</reference>
<keyword evidence="3" id="KW-1185">Reference proteome</keyword>
<dbReference type="GO" id="GO:0004672">
    <property type="term" value="F:protein kinase activity"/>
    <property type="evidence" value="ECO:0007669"/>
    <property type="project" value="TreeGrafter"/>
</dbReference>
<evidence type="ECO:0000259" key="1">
    <source>
        <dbReference type="PROSITE" id="PS50835"/>
    </source>
</evidence>
<dbReference type="InterPro" id="IPR013098">
    <property type="entry name" value="Ig_I-set"/>
</dbReference>
<sequence>MARRAERPASQPSPASPRHLQLLLCTCVDGLRDGFGTVARLALPWVPPVFITELQNQEVQDGYPVSFDCVVIGKPMPTVRWFKDGHVLEEDDHYMINEDQEGCHQLIITAVVPLDMGVYRCVAENSMGVSSTKAELRVDRELKAGIREQEGVESTTEEEQLPQIIDELHDIHVAPGAPVAKFHLKVKGNRYFNSLSPPPPPHTHLQSLG</sequence>
<evidence type="ECO:0000313" key="3">
    <source>
        <dbReference type="Proteomes" id="UP000472273"/>
    </source>
</evidence>
<dbReference type="Gene3D" id="2.60.40.10">
    <property type="entry name" value="Immunoglobulins"/>
    <property type="match status" value="1"/>
</dbReference>
<dbReference type="Ensembl" id="ENSPTXT00000014303.1">
    <property type="protein sequence ID" value="ENSPTXP00000013864.1"/>
    <property type="gene ID" value="ENSPTXG00000009651.1"/>
</dbReference>
<dbReference type="PROSITE" id="PS50835">
    <property type="entry name" value="IG_LIKE"/>
    <property type="match status" value="1"/>
</dbReference>